<dbReference type="SUPFAM" id="SSF52833">
    <property type="entry name" value="Thioredoxin-like"/>
    <property type="match status" value="1"/>
</dbReference>
<dbReference type="Gene3D" id="3.40.30.10">
    <property type="entry name" value="Glutaredoxin"/>
    <property type="match status" value="1"/>
</dbReference>
<proteinExistence type="predicted"/>
<dbReference type="PROSITE" id="PS51257">
    <property type="entry name" value="PROKAR_LIPOPROTEIN"/>
    <property type="match status" value="1"/>
</dbReference>
<dbReference type="eggNOG" id="COG0526">
    <property type="taxonomic scope" value="Bacteria"/>
</dbReference>
<dbReference type="AlphaFoldDB" id="A7I2C7"/>
<name>A7I2C7_CAMHC</name>
<dbReference type="STRING" id="360107.CHAB381_1112"/>
<accession>A7I2C7</accession>
<dbReference type="HOGENOM" id="CLU_1432126_0_0_7"/>
<dbReference type="EMBL" id="CP000776">
    <property type="protein sequence ID" value="ABS52257.1"/>
    <property type="molecule type" value="Genomic_DNA"/>
</dbReference>
<protein>
    <submittedName>
        <fullName evidence="1">Thioredoxin domain protein</fullName>
    </submittedName>
</protein>
<reference evidence="2" key="1">
    <citation type="submission" date="2007-07" db="EMBL/GenBank/DDBJ databases">
        <title>Complete genome sequence of Campylobacter hominis ATCC BAA-381, a commensal isolated from the human gastrointestinal tract.</title>
        <authorList>
            <person name="Fouts D.E."/>
            <person name="Mongodin E.F."/>
            <person name="Puiu D."/>
            <person name="Sebastian Y."/>
            <person name="Miller W.G."/>
            <person name="Mandrell R.E."/>
            <person name="Nelson K.E."/>
        </authorList>
    </citation>
    <scope>NUCLEOTIDE SEQUENCE [LARGE SCALE GENOMIC DNA]</scope>
    <source>
        <strain evidence="2">ATCC BAA-381 / LMG 19568 / NCTC 13146 / CH001A</strain>
    </source>
</reference>
<organism evidence="1 2">
    <name type="scientific">Campylobacter hominis (strain ATCC BAA-381 / DSM 21671 / CCUG 45161 / LMG 19568 / NCTC 13146 / CH001A)</name>
    <dbReference type="NCBI Taxonomy" id="360107"/>
    <lineage>
        <taxon>Bacteria</taxon>
        <taxon>Pseudomonadati</taxon>
        <taxon>Campylobacterota</taxon>
        <taxon>Epsilonproteobacteria</taxon>
        <taxon>Campylobacterales</taxon>
        <taxon>Campylobacteraceae</taxon>
        <taxon>Campylobacter</taxon>
    </lineage>
</organism>
<dbReference type="Proteomes" id="UP000002407">
    <property type="component" value="Chromosome"/>
</dbReference>
<keyword evidence="2" id="KW-1185">Reference proteome</keyword>
<evidence type="ECO:0000313" key="1">
    <source>
        <dbReference type="EMBL" id="ABS52257.1"/>
    </source>
</evidence>
<dbReference type="KEGG" id="cha:CHAB381_1112"/>
<evidence type="ECO:0000313" key="2">
    <source>
        <dbReference type="Proteomes" id="UP000002407"/>
    </source>
</evidence>
<dbReference type="OrthoDB" id="5338962at2"/>
<gene>
    <name evidence="1" type="ordered locus">CHAB381_1112</name>
</gene>
<dbReference type="InterPro" id="IPR036249">
    <property type="entry name" value="Thioredoxin-like_sf"/>
</dbReference>
<sequence length="197" mass="22556">MKKILGILISAMIFLGGCDERNDTISSEQNFAPYEVGEQISLKSVSGDEITIKRTNEGFKLANSDKLLMFDIFATYCEPCKAEAAHLTDLINKNKENMAFIGLITFEEIENHEIIENFMKKYGAYYFIANEKENDRLIAQILNDIKYNHALSIPFKVLLQNGKYVNLTDFNEGMRFKKYYLGAVPEGVIENDLQRLK</sequence>
<dbReference type="RefSeq" id="WP_012108967.1">
    <property type="nucleotide sequence ID" value="NC_009714.1"/>
</dbReference>